<evidence type="ECO:0000259" key="2">
    <source>
        <dbReference type="Pfam" id="PF01321"/>
    </source>
</evidence>
<dbReference type="PRINTS" id="PR00599">
    <property type="entry name" value="MAPEPTIDASE"/>
</dbReference>
<keyword evidence="3" id="KW-0031">Aminopeptidase</keyword>
<sequence>MQRGFDVSEYRARVVAAQTGMARAGVGALLVMTEPEVRYFTGFLTRFWESPSRPWFLVVPAAGDPVAVIPSIGAALMGQSWISDIRTWSAPDPDDDGVSLLADTLREIGGPVGVPSGPETVLRMPLTDFERVKAQSGLTFCSDHGIMADLRAMKSETEIAKIRHACGIAGRAFDRVGDIAQPGVPLSRVFRNFQRLLLEEGADWVPYLAGGAGPYGYADVISPATDAPLQSGDVLMLDTGAVWDGYFCDYDRNFAIGSVDPVCDAAHRRVLEATQAGLEAARAGALACDVFAAMAGMVEGGETAGRLGHGLGMQLTEGLSLTAKDRTVLCPGMVITLEPGIEVRPGQWIVHEENIVIREKGAEKLSPWTTDLVRI</sequence>
<dbReference type="Pfam" id="PF00557">
    <property type="entry name" value="Peptidase_M24"/>
    <property type="match status" value="1"/>
</dbReference>
<dbReference type="AlphaFoldDB" id="A0A521BWB7"/>
<keyword evidence="4" id="KW-1185">Reference proteome</keyword>
<dbReference type="InterPro" id="IPR050659">
    <property type="entry name" value="Peptidase_M24B"/>
</dbReference>
<dbReference type="PANTHER" id="PTHR46112">
    <property type="entry name" value="AMINOPEPTIDASE"/>
    <property type="match status" value="1"/>
</dbReference>
<dbReference type="RefSeq" id="WP_142492382.1">
    <property type="nucleotide sequence ID" value="NZ_FXTO01000004.1"/>
</dbReference>
<name>A0A521BWB7_9RHOB</name>
<dbReference type="OrthoDB" id="9806388at2"/>
<proteinExistence type="predicted"/>
<dbReference type="EMBL" id="FXTO01000004">
    <property type="protein sequence ID" value="SMO50730.1"/>
    <property type="molecule type" value="Genomic_DNA"/>
</dbReference>
<dbReference type="InterPro" id="IPR029149">
    <property type="entry name" value="Creatin/AminoP/Spt16_N"/>
</dbReference>
<dbReference type="Pfam" id="PF01321">
    <property type="entry name" value="Creatinase_N"/>
    <property type="match status" value="1"/>
</dbReference>
<dbReference type="Proteomes" id="UP000316030">
    <property type="component" value="Unassembled WGS sequence"/>
</dbReference>
<protein>
    <submittedName>
        <fullName evidence="3">Xaa-Pro aminopeptidase</fullName>
    </submittedName>
</protein>
<dbReference type="SUPFAM" id="SSF55920">
    <property type="entry name" value="Creatinase/aminopeptidase"/>
    <property type="match status" value="1"/>
</dbReference>
<keyword evidence="3" id="KW-0378">Hydrolase</keyword>
<evidence type="ECO:0000313" key="3">
    <source>
        <dbReference type="EMBL" id="SMO50730.1"/>
    </source>
</evidence>
<dbReference type="GO" id="GO:0004177">
    <property type="term" value="F:aminopeptidase activity"/>
    <property type="evidence" value="ECO:0007669"/>
    <property type="project" value="UniProtKB-KW"/>
</dbReference>
<dbReference type="GO" id="GO:0008235">
    <property type="term" value="F:metalloexopeptidase activity"/>
    <property type="evidence" value="ECO:0007669"/>
    <property type="project" value="UniProtKB-ARBA"/>
</dbReference>
<dbReference type="InterPro" id="IPR036005">
    <property type="entry name" value="Creatinase/aminopeptidase-like"/>
</dbReference>
<keyword evidence="3" id="KW-0645">Protease</keyword>
<dbReference type="SUPFAM" id="SSF53092">
    <property type="entry name" value="Creatinase/prolidase N-terminal domain"/>
    <property type="match status" value="1"/>
</dbReference>
<dbReference type="Gene3D" id="3.40.350.10">
    <property type="entry name" value="Creatinase/prolidase N-terminal domain"/>
    <property type="match status" value="1"/>
</dbReference>
<feature type="domain" description="Peptidase M24" evidence="1">
    <location>
        <begin position="161"/>
        <end position="358"/>
    </location>
</feature>
<reference evidence="3 4" key="1">
    <citation type="submission" date="2017-05" db="EMBL/GenBank/DDBJ databases">
        <authorList>
            <person name="Varghese N."/>
            <person name="Submissions S."/>
        </authorList>
    </citation>
    <scope>NUCLEOTIDE SEQUENCE [LARGE SCALE GENOMIC DNA]</scope>
    <source>
        <strain evidence="3 4">DSM 29506</strain>
    </source>
</reference>
<accession>A0A521BWB7</accession>
<gene>
    <name evidence="3" type="ORF">SAMN06265173_104125</name>
</gene>
<dbReference type="InterPro" id="IPR001714">
    <property type="entry name" value="Pept_M24_MAP"/>
</dbReference>
<organism evidence="3 4">
    <name type="scientific">Thalassovita litoralis</name>
    <dbReference type="NCBI Taxonomy" id="1010611"/>
    <lineage>
        <taxon>Bacteria</taxon>
        <taxon>Pseudomonadati</taxon>
        <taxon>Pseudomonadota</taxon>
        <taxon>Alphaproteobacteria</taxon>
        <taxon>Rhodobacterales</taxon>
        <taxon>Roseobacteraceae</taxon>
        <taxon>Thalassovita</taxon>
    </lineage>
</organism>
<evidence type="ECO:0000313" key="4">
    <source>
        <dbReference type="Proteomes" id="UP000316030"/>
    </source>
</evidence>
<dbReference type="InterPro" id="IPR000994">
    <property type="entry name" value="Pept_M24"/>
</dbReference>
<dbReference type="PANTHER" id="PTHR46112:SF2">
    <property type="entry name" value="XAA-PRO AMINOPEPTIDASE P-RELATED"/>
    <property type="match status" value="1"/>
</dbReference>
<dbReference type="InterPro" id="IPR000587">
    <property type="entry name" value="Creatinase_N"/>
</dbReference>
<evidence type="ECO:0000259" key="1">
    <source>
        <dbReference type="Pfam" id="PF00557"/>
    </source>
</evidence>
<feature type="domain" description="Creatinase N-terminal" evidence="2">
    <location>
        <begin position="13"/>
        <end position="152"/>
    </location>
</feature>
<dbReference type="Gene3D" id="3.90.230.10">
    <property type="entry name" value="Creatinase/methionine aminopeptidase superfamily"/>
    <property type="match status" value="1"/>
</dbReference>